<sequence length="149" mass="17357">MIKNKFKEMLSKISRDFSIDLMFLFGSQRDKGLSILKGEEVDVIDPLADMDIGVVFKKESFPQKPYKVFGPLYFELCEVFSPLKIDLVFLQETESTFQFEAIKGVCIHKSDQEILENYIEYVLKFAADWKVFRDRIDREFLGIGGKYGK</sequence>
<dbReference type="PANTHER" id="PTHR43852">
    <property type="entry name" value="NUCLEOTIDYLTRANSFERASE"/>
    <property type="match status" value="1"/>
</dbReference>
<dbReference type="InterPro" id="IPR041633">
    <property type="entry name" value="Polbeta"/>
</dbReference>
<proteinExistence type="predicted"/>
<evidence type="ECO:0000313" key="2">
    <source>
        <dbReference type="EMBL" id="ODS32970.1"/>
    </source>
</evidence>
<dbReference type="Pfam" id="PF18765">
    <property type="entry name" value="Polbeta"/>
    <property type="match status" value="1"/>
</dbReference>
<dbReference type="InterPro" id="IPR043519">
    <property type="entry name" value="NT_sf"/>
</dbReference>
<feature type="domain" description="Polymerase beta nucleotidyltransferase" evidence="1">
    <location>
        <begin position="13"/>
        <end position="113"/>
    </location>
</feature>
<evidence type="ECO:0000313" key="3">
    <source>
        <dbReference type="Proteomes" id="UP000094056"/>
    </source>
</evidence>
<gene>
    <name evidence="2" type="ORF">SCARUB_01909</name>
</gene>
<reference evidence="2 3" key="1">
    <citation type="submission" date="2016-07" db="EMBL/GenBank/DDBJ databases">
        <title>Draft genome of Scalindua rubra, obtained from a brine-seawater interface in the Red Sea, sheds light on salt adaptation in anammox bacteria.</title>
        <authorList>
            <person name="Speth D.R."/>
            <person name="Lagkouvardos I."/>
            <person name="Wang Y."/>
            <person name="Qian P.-Y."/>
            <person name="Dutilh B.E."/>
            <person name="Jetten M.S."/>
        </authorList>
    </citation>
    <scope>NUCLEOTIDE SEQUENCE [LARGE SCALE GENOMIC DNA]</scope>
    <source>
        <strain evidence="2">BSI-1</strain>
    </source>
</reference>
<evidence type="ECO:0000259" key="1">
    <source>
        <dbReference type="Pfam" id="PF18765"/>
    </source>
</evidence>
<dbReference type="InterPro" id="IPR052930">
    <property type="entry name" value="TA_antitoxin_MntA"/>
</dbReference>
<protein>
    <recommendedName>
        <fullName evidence="1">Polymerase beta nucleotidyltransferase domain-containing protein</fullName>
    </recommendedName>
</protein>
<organism evidence="2 3">
    <name type="scientific">Candidatus Scalindua rubra</name>
    <dbReference type="NCBI Taxonomy" id="1872076"/>
    <lineage>
        <taxon>Bacteria</taxon>
        <taxon>Pseudomonadati</taxon>
        <taxon>Planctomycetota</taxon>
        <taxon>Candidatus Brocadiia</taxon>
        <taxon>Candidatus Brocadiales</taxon>
        <taxon>Candidatus Scalinduaceae</taxon>
        <taxon>Candidatus Scalindua</taxon>
    </lineage>
</organism>
<dbReference type="PANTHER" id="PTHR43852:SF4">
    <property type="entry name" value="NUCLEOTIDYLTRANSFERASE"/>
    <property type="match status" value="1"/>
</dbReference>
<dbReference type="Proteomes" id="UP000094056">
    <property type="component" value="Unassembled WGS sequence"/>
</dbReference>
<name>A0A1E3XBJ4_9BACT</name>
<dbReference type="AlphaFoldDB" id="A0A1E3XBJ4"/>
<dbReference type="EMBL" id="MAYW01000042">
    <property type="protein sequence ID" value="ODS32970.1"/>
    <property type="molecule type" value="Genomic_DNA"/>
</dbReference>
<comment type="caution">
    <text evidence="2">The sequence shown here is derived from an EMBL/GenBank/DDBJ whole genome shotgun (WGS) entry which is preliminary data.</text>
</comment>
<dbReference type="SUPFAM" id="SSF81301">
    <property type="entry name" value="Nucleotidyltransferase"/>
    <property type="match status" value="1"/>
</dbReference>
<accession>A0A1E3XBJ4</accession>